<evidence type="ECO:0000259" key="1">
    <source>
        <dbReference type="Pfam" id="PF04248"/>
    </source>
</evidence>
<reference evidence="4" key="1">
    <citation type="submission" date="2022-08" db="EMBL/GenBank/DDBJ databases">
        <title>Whole genome sequencing of non-tuberculosis mycobacteria type-strains.</title>
        <authorList>
            <person name="Igarashi Y."/>
            <person name="Osugi A."/>
            <person name="Mitarai S."/>
        </authorList>
    </citation>
    <scope>NUCLEOTIDE SEQUENCE</scope>
    <source>
        <strain evidence="4">DSM 45127</strain>
    </source>
</reference>
<dbReference type="Gene3D" id="2.170.150.40">
    <property type="entry name" value="Domain of unknown function (DUF427)"/>
    <property type="match status" value="1"/>
</dbReference>
<evidence type="ECO:0000313" key="4">
    <source>
        <dbReference type="EMBL" id="UMB69707.1"/>
    </source>
</evidence>
<evidence type="ECO:0000313" key="5">
    <source>
        <dbReference type="Proteomes" id="UP001055336"/>
    </source>
</evidence>
<dbReference type="Pfam" id="PF20789">
    <property type="entry name" value="4HBT_3C"/>
    <property type="match status" value="1"/>
</dbReference>
<dbReference type="InterPro" id="IPR049450">
    <property type="entry name" value="ACOT8-like_C"/>
</dbReference>
<dbReference type="Pfam" id="PF13622">
    <property type="entry name" value="4HBT_3"/>
    <property type="match status" value="1"/>
</dbReference>
<evidence type="ECO:0000259" key="2">
    <source>
        <dbReference type="Pfam" id="PF13622"/>
    </source>
</evidence>
<feature type="domain" description="Acyl-CoA thioesterase-like N-terminal HotDog" evidence="2">
    <location>
        <begin position="169"/>
        <end position="242"/>
    </location>
</feature>
<dbReference type="InterPro" id="IPR029069">
    <property type="entry name" value="HotDog_dom_sf"/>
</dbReference>
<organism evidence="4 5">
    <name type="scientific">Mycobacterium paraterrae</name>
    <dbReference type="NCBI Taxonomy" id="577492"/>
    <lineage>
        <taxon>Bacteria</taxon>
        <taxon>Bacillati</taxon>
        <taxon>Actinomycetota</taxon>
        <taxon>Actinomycetes</taxon>
        <taxon>Mycobacteriales</taxon>
        <taxon>Mycobacteriaceae</taxon>
        <taxon>Mycobacterium</taxon>
    </lineage>
</organism>
<protein>
    <submittedName>
        <fullName evidence="4">Thioesterase family protein</fullName>
    </submittedName>
</protein>
<dbReference type="SUPFAM" id="SSF54637">
    <property type="entry name" value="Thioesterase/thiol ester dehydrase-isomerase"/>
    <property type="match status" value="2"/>
</dbReference>
<dbReference type="InterPro" id="IPR049449">
    <property type="entry name" value="TesB_ACOT8-like_N"/>
</dbReference>
<keyword evidence="5" id="KW-1185">Reference proteome</keyword>
<name>A0ABY3VRB0_9MYCO</name>
<dbReference type="CDD" id="cd03444">
    <property type="entry name" value="Thioesterase_II_repeat1"/>
    <property type="match status" value="1"/>
</dbReference>
<dbReference type="PANTHER" id="PTHR34310:SF8">
    <property type="entry name" value="CONSERVED PROTEIN"/>
    <property type="match status" value="1"/>
</dbReference>
<dbReference type="Gene3D" id="2.40.160.210">
    <property type="entry name" value="Acyl-CoA thioesterase, double hotdog domain"/>
    <property type="match status" value="1"/>
</dbReference>
<feature type="domain" description="DUF427" evidence="1">
    <location>
        <begin position="28"/>
        <end position="117"/>
    </location>
</feature>
<dbReference type="InterPro" id="IPR042171">
    <property type="entry name" value="Acyl-CoA_hotdog"/>
</dbReference>
<dbReference type="InterPro" id="IPR007361">
    <property type="entry name" value="DUF427"/>
</dbReference>
<proteinExistence type="predicted"/>
<dbReference type="EMBL" id="CP092488">
    <property type="protein sequence ID" value="UMB69707.1"/>
    <property type="molecule type" value="Genomic_DNA"/>
</dbReference>
<dbReference type="RefSeq" id="WP_240261438.1">
    <property type="nucleotide sequence ID" value="NZ_CP092488.2"/>
</dbReference>
<accession>A0ABY3VRB0</accession>
<dbReference type="Proteomes" id="UP001055336">
    <property type="component" value="Chromosome"/>
</dbReference>
<dbReference type="Pfam" id="PF04248">
    <property type="entry name" value="NTP_transf_9"/>
    <property type="match status" value="1"/>
</dbReference>
<evidence type="ECO:0000259" key="3">
    <source>
        <dbReference type="Pfam" id="PF20789"/>
    </source>
</evidence>
<dbReference type="InterPro" id="IPR038694">
    <property type="entry name" value="DUF427_sf"/>
</dbReference>
<feature type="domain" description="Acyl-CoA thioesterase-like C-terminal" evidence="3">
    <location>
        <begin position="258"/>
        <end position="407"/>
    </location>
</feature>
<gene>
    <name evidence="4" type="ORF">MKK62_25830</name>
</gene>
<dbReference type="PANTHER" id="PTHR34310">
    <property type="entry name" value="DUF427 DOMAIN PROTEIN (AFU_ORTHOLOGUE AFUA_3G02220)"/>
    <property type="match status" value="1"/>
</dbReference>
<sequence>MTTQVESAWPRFPDYRIDITPCPLTGQVWAGDLLLAESDACVLVTETDHVDRLYFPQSSVQWQHFSESEDTTVCPFKGVATYWNLTGAGPVQANVAWTYREPLDEVAGIEGYVSFYNRNVRVVVVERWPDGSKIPVSFPLWGDAAELLRLIDVEPAGDTQFIGPAHGPTQRDVVEGGQFAAQAVVAATKVLQNQRITSVSMIFTKAASFTAPVDVAVEVLRRGRTFSTAEVRISQHDSLRCVGLMLADSGAPDVIRDVQPMPDVPGPDAAVPFAGFGMTGRELRVVDAAYDPDPDRVAPPIINAWARFRDNPGSPHLHQALLAQSTTHWTIAAGMLPHPGFGEALAHRSLSTGIMKATIAFHDDVDVTEWLLYANRAFWSGRGLVQGEGRVYTRDGRLAASYTVQAMVREFEREPAAMGRDSRTVM</sequence>